<evidence type="ECO:0000313" key="2">
    <source>
        <dbReference type="Proteomes" id="UP000298246"/>
    </source>
</evidence>
<dbReference type="AlphaFoldDB" id="A0A4Y8Q3H4"/>
<comment type="caution">
    <text evidence="1">The sequence shown here is derived from an EMBL/GenBank/DDBJ whole genome shotgun (WGS) entry which is preliminary data.</text>
</comment>
<dbReference type="EMBL" id="MYFO01000011">
    <property type="protein sequence ID" value="TFE87965.1"/>
    <property type="molecule type" value="Genomic_DNA"/>
</dbReference>
<dbReference type="Proteomes" id="UP000298246">
    <property type="component" value="Unassembled WGS sequence"/>
</dbReference>
<dbReference type="RefSeq" id="WP_134752477.1">
    <property type="nucleotide sequence ID" value="NZ_MYFO02000003.1"/>
</dbReference>
<evidence type="ECO:0008006" key="3">
    <source>
        <dbReference type="Google" id="ProtNLM"/>
    </source>
</evidence>
<protein>
    <recommendedName>
        <fullName evidence="3">Butirosin biosynthesis protein H N-terminal domain-containing protein</fullName>
    </recommendedName>
</protein>
<accession>A0A4Y8Q3H4</accession>
<evidence type="ECO:0000313" key="1">
    <source>
        <dbReference type="EMBL" id="TFE87965.1"/>
    </source>
</evidence>
<name>A0A4Y8Q3H4_9BACL</name>
<organism evidence="1 2">
    <name type="scientific">Paenibacillus athensensis</name>
    <dbReference type="NCBI Taxonomy" id="1967502"/>
    <lineage>
        <taxon>Bacteria</taxon>
        <taxon>Bacillati</taxon>
        <taxon>Bacillota</taxon>
        <taxon>Bacilli</taxon>
        <taxon>Bacillales</taxon>
        <taxon>Paenibacillaceae</taxon>
        <taxon>Paenibacillus</taxon>
    </lineage>
</organism>
<keyword evidence="2" id="KW-1185">Reference proteome</keyword>
<sequence length="361" mass="41505">MNANLSKEYYVRHDGVFDDFVPQLNCFQAALYFVLRAKTGMSRPYELFVQDPSYCLNLDAEGRYRELRLAERWQCFEVFQTHDVKGQGDATMAEIEAMLDAGDIVIFETFLNRVPHMRDFLALDFPFQPEMHNTPHNHIFVALGYSDTHLYYVEAPFLLNANHVPYNNSPCVGMIEKSVLRHATDCFLNYRRVEIKEDGLRQNLQTRVVNAIRSLLDNAVRPVKESPEGVIYYGAEAIDQLVECCRNGAFAMKRSSTLYQTSEGEVLEWKLGNVRQQKTLLHWSIEKNQELFGDYAPGLLKSLKETLDACQMTASKLRLMLLKKQEDTTAVQGMLLRMKEGDLRFQELAERWYALAGATAV</sequence>
<proteinExistence type="predicted"/>
<gene>
    <name evidence="1" type="ORF">B5M42_10410</name>
</gene>
<reference evidence="1 2" key="1">
    <citation type="submission" date="2017-03" db="EMBL/GenBank/DDBJ databases">
        <title>Isolation of Levoglucosan Utilizing Bacteria.</title>
        <authorList>
            <person name="Arya A.S."/>
        </authorList>
    </citation>
    <scope>NUCLEOTIDE SEQUENCE [LARGE SCALE GENOMIC DNA]</scope>
    <source>
        <strain evidence="1 2">MEC069</strain>
    </source>
</reference>
<dbReference type="OrthoDB" id="2521746at2"/>